<keyword evidence="4" id="KW-1185">Reference proteome</keyword>
<feature type="compositionally biased region" description="Basic residues" evidence="1">
    <location>
        <begin position="151"/>
        <end position="161"/>
    </location>
</feature>
<dbReference type="STRING" id="111015.AXF14_08150"/>
<feature type="compositionally biased region" description="Pro residues" evidence="1">
    <location>
        <begin position="118"/>
        <end position="128"/>
    </location>
</feature>
<feature type="region of interest" description="Disordered" evidence="1">
    <location>
        <begin position="113"/>
        <end position="173"/>
    </location>
</feature>
<name>A0A120KL89_ACTRD</name>
<dbReference type="PROSITE" id="PS50994">
    <property type="entry name" value="INTEGRASE"/>
    <property type="match status" value="1"/>
</dbReference>
<accession>A0A120KL89</accession>
<dbReference type="Proteomes" id="UP000065220">
    <property type="component" value="Chromosome"/>
</dbReference>
<dbReference type="AlphaFoldDB" id="A0A120KL89"/>
<dbReference type="Pfam" id="PF13683">
    <property type="entry name" value="rve_3"/>
    <property type="match status" value="1"/>
</dbReference>
<evidence type="ECO:0000313" key="4">
    <source>
        <dbReference type="Proteomes" id="UP000065220"/>
    </source>
</evidence>
<dbReference type="PANTHER" id="PTHR35004:SF7">
    <property type="entry name" value="INTEGRASE PROTEIN"/>
    <property type="match status" value="1"/>
</dbReference>
<sequence>MFDKGVAARGVPQRLLTDNGLAMNPTRRSVTGRLVEHVRSLGVTPITGKPYKPTTQGKNERFHRTLLRYLDAQPMASTIEQLQGQVDDFDPIYNTERPNQALPGRITPQQAWDATPVATPPRPTPPAEPVSVGDTPAPATVQTGASGQPRRGARPPQRRKTPPSGTRTVRMGTNGTINLASVMFLVSKTHTGREVILDWDPEAIAIATTDGEVLAQYDWPAPGVRYVSTYAPHQPPRRKRTQEEPSSTPTLTEVLTHQPSPTS</sequence>
<evidence type="ECO:0000259" key="2">
    <source>
        <dbReference type="PROSITE" id="PS50994"/>
    </source>
</evidence>
<evidence type="ECO:0000256" key="1">
    <source>
        <dbReference type="SAM" id="MobiDB-lite"/>
    </source>
</evidence>
<feature type="compositionally biased region" description="Polar residues" evidence="1">
    <location>
        <begin position="244"/>
        <end position="263"/>
    </location>
</feature>
<evidence type="ECO:0000313" key="3">
    <source>
        <dbReference type="EMBL" id="AMD87560.1"/>
    </source>
</evidence>
<gene>
    <name evidence="3" type="ORF">AXF14_08150</name>
</gene>
<dbReference type="GO" id="GO:0015074">
    <property type="term" value="P:DNA integration"/>
    <property type="evidence" value="ECO:0007669"/>
    <property type="project" value="InterPro"/>
</dbReference>
<dbReference type="RefSeq" id="WP_067942378.1">
    <property type="nucleotide sequence ID" value="NZ_CP014228.1"/>
</dbReference>
<dbReference type="InterPro" id="IPR001584">
    <property type="entry name" value="Integrase_cat-core"/>
</dbReference>
<dbReference type="SUPFAM" id="SSF53098">
    <property type="entry name" value="Ribonuclease H-like"/>
    <property type="match status" value="1"/>
</dbReference>
<dbReference type="InterPro" id="IPR012337">
    <property type="entry name" value="RNaseH-like_sf"/>
</dbReference>
<organism evidence="3 4">
    <name type="scientific">Actinomyces radicidentis</name>
    <dbReference type="NCBI Taxonomy" id="111015"/>
    <lineage>
        <taxon>Bacteria</taxon>
        <taxon>Bacillati</taxon>
        <taxon>Actinomycetota</taxon>
        <taxon>Actinomycetes</taxon>
        <taxon>Actinomycetales</taxon>
        <taxon>Actinomycetaceae</taxon>
        <taxon>Actinomyces</taxon>
    </lineage>
</organism>
<feature type="compositionally biased region" description="Polar residues" evidence="1">
    <location>
        <begin position="163"/>
        <end position="173"/>
    </location>
</feature>
<proteinExistence type="predicted"/>
<reference evidence="4" key="1">
    <citation type="submission" date="2016-02" db="EMBL/GenBank/DDBJ databases">
        <authorList>
            <person name="Holder M.E."/>
            <person name="Ajami N.J."/>
            <person name="Petrosino J.F."/>
        </authorList>
    </citation>
    <scope>NUCLEOTIDE SEQUENCE [LARGE SCALE GENOMIC DNA]</scope>
    <source>
        <strain evidence="4">CCUG 36733</strain>
    </source>
</reference>
<feature type="region of interest" description="Disordered" evidence="1">
    <location>
        <begin position="230"/>
        <end position="263"/>
    </location>
</feature>
<dbReference type="Gene3D" id="3.30.420.10">
    <property type="entry name" value="Ribonuclease H-like superfamily/Ribonuclease H"/>
    <property type="match status" value="1"/>
</dbReference>
<dbReference type="EMBL" id="CP014228">
    <property type="protein sequence ID" value="AMD87560.1"/>
    <property type="molecule type" value="Genomic_DNA"/>
</dbReference>
<feature type="domain" description="Integrase catalytic" evidence="2">
    <location>
        <begin position="1"/>
        <end position="116"/>
    </location>
</feature>
<protein>
    <recommendedName>
        <fullName evidence="2">Integrase catalytic domain-containing protein</fullName>
    </recommendedName>
</protein>
<dbReference type="KEGG" id="ard:AXF14_08150"/>
<dbReference type="GO" id="GO:0003676">
    <property type="term" value="F:nucleic acid binding"/>
    <property type="evidence" value="ECO:0007669"/>
    <property type="project" value="InterPro"/>
</dbReference>
<dbReference type="InterPro" id="IPR036397">
    <property type="entry name" value="RNaseH_sf"/>
</dbReference>
<dbReference type="PANTHER" id="PTHR35004">
    <property type="entry name" value="TRANSPOSASE RV3428C-RELATED"/>
    <property type="match status" value="1"/>
</dbReference>